<sequence length="365" mass="42014">MYHRSTLYSFFRMVSRAAILLLMGLLGMFYQATQLPPPNRTNDSTHDVPVSPRIKLSDGRYLAYRERGVPKDKAKHSIIIVHGFGSSKDMNFLASQELIDELGVYILQYDRAGYGESDPNPKRSLKSEALDIEELADQLQIGTKFFVIGVSMGSHATWSCLHYIPNRLAGVAMIAPVINYKWPSLPESLIKEDYRRKLIQWAMWLANYSPRLLHWWVTQKWLPSNSVIEKNPAFFNKRDIDILKTIPGFPMLTKDKLREQVVFDTLRGDWMVAFGNWEFDPMKLCNPFPQNRSSAHIWQGYEDKVVPSQIQRFVSGKLPWVHYHEVPDGGHLIVHYSGLCEAILRALLLGEENMSYRPRPAVFVS</sequence>
<evidence type="ECO:0000313" key="2">
    <source>
        <dbReference type="Proteomes" id="UP000694853"/>
    </source>
</evidence>
<gene>
    <name evidence="3" type="primary">LOC113858293</name>
</gene>
<dbReference type="AlphaFoldDB" id="A0A8B8KTJ8"/>
<dbReference type="PANTHER" id="PTHR45763:SF28">
    <property type="entry name" value="ALPHA_BETA-HYDROLASES SUPERFAMILY PROTEIN"/>
    <property type="match status" value="1"/>
</dbReference>
<accession>A0A8B8KTJ8</accession>
<dbReference type="Proteomes" id="UP000694853">
    <property type="component" value="Unplaced"/>
</dbReference>
<organism evidence="2 3">
    <name type="scientific">Abrus precatorius</name>
    <name type="common">Indian licorice</name>
    <name type="synonym">Glycine abrus</name>
    <dbReference type="NCBI Taxonomy" id="3816"/>
    <lineage>
        <taxon>Eukaryota</taxon>
        <taxon>Viridiplantae</taxon>
        <taxon>Streptophyta</taxon>
        <taxon>Embryophyta</taxon>
        <taxon>Tracheophyta</taxon>
        <taxon>Spermatophyta</taxon>
        <taxon>Magnoliopsida</taxon>
        <taxon>eudicotyledons</taxon>
        <taxon>Gunneridae</taxon>
        <taxon>Pentapetalae</taxon>
        <taxon>rosids</taxon>
        <taxon>fabids</taxon>
        <taxon>Fabales</taxon>
        <taxon>Fabaceae</taxon>
        <taxon>Papilionoideae</taxon>
        <taxon>50 kb inversion clade</taxon>
        <taxon>NPAAA clade</taxon>
        <taxon>indigoferoid/millettioid clade</taxon>
        <taxon>Abreae</taxon>
        <taxon>Abrus</taxon>
    </lineage>
</organism>
<dbReference type="Gene3D" id="3.40.50.1820">
    <property type="entry name" value="alpha/beta hydrolase"/>
    <property type="match status" value="1"/>
</dbReference>
<dbReference type="RefSeq" id="XP_027346658.1">
    <property type="nucleotide sequence ID" value="XM_027490857.1"/>
</dbReference>
<reference evidence="2" key="1">
    <citation type="journal article" date="2019" name="Toxins">
        <title>Detection of Abrin-Like and Prepropulchellin-Like Toxin Genes and Transcripts Using Whole Genome Sequencing and Full-Length Transcript Sequencing of Abrus precatorius.</title>
        <authorList>
            <person name="Hovde B.T."/>
            <person name="Daligault H.E."/>
            <person name="Hanschen E.R."/>
            <person name="Kunde Y.A."/>
            <person name="Johnson M.B."/>
            <person name="Starkenburg S.R."/>
            <person name="Johnson S.L."/>
        </authorList>
    </citation>
    <scope>NUCLEOTIDE SEQUENCE [LARGE SCALE GENOMIC DNA]</scope>
</reference>
<keyword evidence="2" id="KW-1185">Reference proteome</keyword>
<name>A0A8B8KTJ8_ABRPR</name>
<feature type="domain" description="AB hydrolase-1" evidence="1">
    <location>
        <begin position="78"/>
        <end position="335"/>
    </location>
</feature>
<dbReference type="SUPFAM" id="SSF53474">
    <property type="entry name" value="alpha/beta-Hydrolases"/>
    <property type="match status" value="1"/>
</dbReference>
<protein>
    <submittedName>
        <fullName evidence="3">Uncharacterized protein LOC113858293 isoform X1</fullName>
    </submittedName>
</protein>
<dbReference type="Pfam" id="PF12697">
    <property type="entry name" value="Abhydrolase_6"/>
    <property type="match status" value="1"/>
</dbReference>
<dbReference type="InterPro" id="IPR029058">
    <property type="entry name" value="AB_hydrolase_fold"/>
</dbReference>
<dbReference type="FunFam" id="3.40.50.1820:FF:000270">
    <property type="entry name" value="Alpha/beta-Hydrolases superfamily protein"/>
    <property type="match status" value="1"/>
</dbReference>
<proteinExistence type="predicted"/>
<dbReference type="GeneID" id="113858293"/>
<dbReference type="KEGG" id="aprc:113858293"/>
<dbReference type="InterPro" id="IPR000073">
    <property type="entry name" value="AB_hydrolase_1"/>
</dbReference>
<dbReference type="OrthoDB" id="294702at2759"/>
<reference evidence="3" key="2">
    <citation type="submission" date="2025-08" db="UniProtKB">
        <authorList>
            <consortium name="RefSeq"/>
        </authorList>
    </citation>
    <scope>IDENTIFICATION</scope>
    <source>
        <tissue evidence="3">Young leaves</tissue>
    </source>
</reference>
<evidence type="ECO:0000313" key="3">
    <source>
        <dbReference type="RefSeq" id="XP_027346658.1"/>
    </source>
</evidence>
<evidence type="ECO:0000259" key="1">
    <source>
        <dbReference type="Pfam" id="PF12697"/>
    </source>
</evidence>
<dbReference type="PANTHER" id="PTHR45763">
    <property type="entry name" value="HYDROLASE, ALPHA/BETA FOLD FAMILY PROTEIN, EXPRESSED-RELATED"/>
    <property type="match status" value="1"/>
</dbReference>